<evidence type="ECO:0000313" key="4">
    <source>
        <dbReference type="Proteomes" id="UP001384579"/>
    </source>
</evidence>
<dbReference type="NCBIfam" id="TIGR00079">
    <property type="entry name" value="pept_deformyl"/>
    <property type="match status" value="1"/>
</dbReference>
<accession>A0ABU8YKJ8</accession>
<dbReference type="EC" id="3.5.1.88" evidence="2"/>
<comment type="function">
    <text evidence="2">Removes the formyl group from the N-terminal Met of newly synthesized proteins. Requires at least a dipeptide for an efficient rate of reaction. N-terminal L-methionine is a prerequisite for activity but the enzyme has broad specificity at other positions.</text>
</comment>
<evidence type="ECO:0000256" key="2">
    <source>
        <dbReference type="HAMAP-Rule" id="MF_00163"/>
    </source>
</evidence>
<comment type="cofactor">
    <cofactor evidence="2">
        <name>Fe(2+)</name>
        <dbReference type="ChEBI" id="CHEBI:29033"/>
    </cofactor>
    <text evidence="2">Binds 1 Fe(2+) ion.</text>
</comment>
<protein>
    <recommendedName>
        <fullName evidence="2">Peptide deformylase</fullName>
        <shortName evidence="2">PDF</shortName>
        <ecNumber evidence="2">3.5.1.88</ecNumber>
    </recommendedName>
    <alternativeName>
        <fullName evidence="2">Polypeptide deformylase</fullName>
    </alternativeName>
</protein>
<dbReference type="CDD" id="cd00487">
    <property type="entry name" value="Pep_deformylase"/>
    <property type="match status" value="1"/>
</dbReference>
<reference evidence="3 4" key="1">
    <citation type="journal article" date="2020" name="Harmful Algae">
        <title>Molecular and morphological characterization of a novel dihydroanatoxin-a producing Microcoleus species (cyanobacteria) from the Russian River, California, USA.</title>
        <authorList>
            <person name="Conklin K.Y."/>
            <person name="Stancheva R."/>
            <person name="Otten T.G."/>
            <person name="Fadness R."/>
            <person name="Boyer G.L."/>
            <person name="Read B."/>
            <person name="Zhang X."/>
            <person name="Sheath R.G."/>
        </authorList>
    </citation>
    <scope>NUCLEOTIDE SEQUENCE [LARGE SCALE GENOMIC DNA]</scope>
    <source>
        <strain evidence="3 4">PTRS2</strain>
    </source>
</reference>
<dbReference type="EMBL" id="JBBLXS010000082">
    <property type="protein sequence ID" value="MEK0184920.1"/>
    <property type="molecule type" value="Genomic_DNA"/>
</dbReference>
<comment type="similarity">
    <text evidence="1 2">Belongs to the polypeptide deformylase family.</text>
</comment>
<gene>
    <name evidence="2 3" type="primary">def</name>
    <name evidence="3" type="ORF">WMG39_08615</name>
</gene>
<dbReference type="GO" id="GO:0042586">
    <property type="term" value="F:peptide deformylase activity"/>
    <property type="evidence" value="ECO:0007669"/>
    <property type="project" value="UniProtKB-EC"/>
</dbReference>
<feature type="binding site" evidence="2">
    <location>
        <position position="153"/>
    </location>
    <ligand>
        <name>Fe cation</name>
        <dbReference type="ChEBI" id="CHEBI:24875"/>
    </ligand>
</feature>
<dbReference type="Pfam" id="PF01327">
    <property type="entry name" value="Pep_deformylase"/>
    <property type="match status" value="1"/>
</dbReference>
<dbReference type="Gene3D" id="3.90.45.10">
    <property type="entry name" value="Peptide deformylase"/>
    <property type="match status" value="1"/>
</dbReference>
<keyword evidence="2" id="KW-0408">Iron</keyword>
<comment type="caution">
    <text evidence="3">The sequence shown here is derived from an EMBL/GenBank/DDBJ whole genome shotgun (WGS) entry which is preliminary data.</text>
</comment>
<evidence type="ECO:0000256" key="1">
    <source>
        <dbReference type="ARBA" id="ARBA00010759"/>
    </source>
</evidence>
<name>A0ABU8YKJ8_9CYAN</name>
<keyword evidence="2" id="KW-0479">Metal-binding</keyword>
<dbReference type="RefSeq" id="WP_340523748.1">
    <property type="nucleotide sequence ID" value="NZ_JBBLXS010000082.1"/>
</dbReference>
<dbReference type="PIRSF" id="PIRSF004749">
    <property type="entry name" value="Pep_def"/>
    <property type="match status" value="1"/>
</dbReference>
<dbReference type="SUPFAM" id="SSF56420">
    <property type="entry name" value="Peptide deformylase"/>
    <property type="match status" value="1"/>
</dbReference>
<dbReference type="HAMAP" id="MF_00163">
    <property type="entry name" value="Pep_deformylase"/>
    <property type="match status" value="1"/>
</dbReference>
<dbReference type="Proteomes" id="UP001384579">
    <property type="component" value="Unassembled WGS sequence"/>
</dbReference>
<evidence type="ECO:0000313" key="3">
    <source>
        <dbReference type="EMBL" id="MEK0184920.1"/>
    </source>
</evidence>
<feature type="active site" evidence="2">
    <location>
        <position position="150"/>
    </location>
</feature>
<feature type="binding site" evidence="2">
    <location>
        <position position="107"/>
    </location>
    <ligand>
        <name>Fe cation</name>
        <dbReference type="ChEBI" id="CHEBI:24875"/>
    </ligand>
</feature>
<keyword evidence="2" id="KW-0648">Protein biosynthesis</keyword>
<dbReference type="InterPro" id="IPR036821">
    <property type="entry name" value="Peptide_deformylase_sf"/>
</dbReference>
<keyword evidence="4" id="KW-1185">Reference proteome</keyword>
<organism evidence="3 4">
    <name type="scientific">Microcoleus anatoxicus PTRS2</name>
    <dbReference type="NCBI Taxonomy" id="2705321"/>
    <lineage>
        <taxon>Bacteria</taxon>
        <taxon>Bacillati</taxon>
        <taxon>Cyanobacteriota</taxon>
        <taxon>Cyanophyceae</taxon>
        <taxon>Oscillatoriophycideae</taxon>
        <taxon>Oscillatoriales</taxon>
        <taxon>Microcoleaceae</taxon>
        <taxon>Microcoleus</taxon>
        <taxon>Microcoleus anatoxicus</taxon>
    </lineage>
</organism>
<dbReference type="PRINTS" id="PR01576">
    <property type="entry name" value="PDEFORMYLASE"/>
</dbReference>
<dbReference type="InterPro" id="IPR023635">
    <property type="entry name" value="Peptide_deformylase"/>
</dbReference>
<dbReference type="NCBIfam" id="NF001159">
    <property type="entry name" value="PRK00150.1-3"/>
    <property type="match status" value="1"/>
</dbReference>
<sequence>MTAQVLVEKKKLEKPPLTIHTLGDRVLRQPAKRVKSVDAEIRQLVREMLQTMYSAEGIGLAAPQVGVNKQVIVLDCEPDNPAKPPLVLINPTIKNTSGEVSPFQEGCLSIPGVYLEVKRPEMIEVSYRDEYGRPQTLKATELLSRAIQHEMDHLNGVLFVDRVENKLALNEELVKHKFSPKAVKSV</sequence>
<feature type="binding site" evidence="2">
    <location>
        <position position="149"/>
    </location>
    <ligand>
        <name>Fe cation</name>
        <dbReference type="ChEBI" id="CHEBI:24875"/>
    </ligand>
</feature>
<comment type="catalytic activity">
    <reaction evidence="2">
        <text>N-terminal N-formyl-L-methionyl-[peptide] + H2O = N-terminal L-methionyl-[peptide] + formate</text>
        <dbReference type="Rhea" id="RHEA:24420"/>
        <dbReference type="Rhea" id="RHEA-COMP:10639"/>
        <dbReference type="Rhea" id="RHEA-COMP:10640"/>
        <dbReference type="ChEBI" id="CHEBI:15377"/>
        <dbReference type="ChEBI" id="CHEBI:15740"/>
        <dbReference type="ChEBI" id="CHEBI:49298"/>
        <dbReference type="ChEBI" id="CHEBI:64731"/>
        <dbReference type="EC" id="3.5.1.88"/>
    </reaction>
</comment>
<dbReference type="PANTHER" id="PTHR10458:SF22">
    <property type="entry name" value="PEPTIDE DEFORMYLASE"/>
    <property type="match status" value="1"/>
</dbReference>
<proteinExistence type="inferred from homology"/>
<keyword evidence="2 3" id="KW-0378">Hydrolase</keyword>
<dbReference type="PANTHER" id="PTHR10458">
    <property type="entry name" value="PEPTIDE DEFORMYLASE"/>
    <property type="match status" value="1"/>
</dbReference>